<accession>A0A5B7HJL0</accession>
<reference evidence="2 3" key="1">
    <citation type="submission" date="2019-05" db="EMBL/GenBank/DDBJ databases">
        <title>Another draft genome of Portunus trituberculatus and its Hox gene families provides insights of decapod evolution.</title>
        <authorList>
            <person name="Jeong J.-H."/>
            <person name="Song I."/>
            <person name="Kim S."/>
            <person name="Choi T."/>
            <person name="Kim D."/>
            <person name="Ryu S."/>
            <person name="Kim W."/>
        </authorList>
    </citation>
    <scope>NUCLEOTIDE SEQUENCE [LARGE SCALE GENOMIC DNA]</scope>
    <source>
        <tissue evidence="2">Muscle</tissue>
    </source>
</reference>
<proteinExistence type="predicted"/>
<dbReference type="Proteomes" id="UP000324222">
    <property type="component" value="Unassembled WGS sequence"/>
</dbReference>
<keyword evidence="3" id="KW-1185">Reference proteome</keyword>
<evidence type="ECO:0000313" key="3">
    <source>
        <dbReference type="Proteomes" id="UP000324222"/>
    </source>
</evidence>
<evidence type="ECO:0000313" key="2">
    <source>
        <dbReference type="EMBL" id="MPC69735.1"/>
    </source>
</evidence>
<organism evidence="2 3">
    <name type="scientific">Portunus trituberculatus</name>
    <name type="common">Swimming crab</name>
    <name type="synonym">Neptunus trituberculatus</name>
    <dbReference type="NCBI Taxonomy" id="210409"/>
    <lineage>
        <taxon>Eukaryota</taxon>
        <taxon>Metazoa</taxon>
        <taxon>Ecdysozoa</taxon>
        <taxon>Arthropoda</taxon>
        <taxon>Crustacea</taxon>
        <taxon>Multicrustacea</taxon>
        <taxon>Malacostraca</taxon>
        <taxon>Eumalacostraca</taxon>
        <taxon>Eucarida</taxon>
        <taxon>Decapoda</taxon>
        <taxon>Pleocyemata</taxon>
        <taxon>Brachyura</taxon>
        <taxon>Eubrachyura</taxon>
        <taxon>Portunoidea</taxon>
        <taxon>Portunidae</taxon>
        <taxon>Portuninae</taxon>
        <taxon>Portunus</taxon>
    </lineage>
</organism>
<name>A0A5B7HJL0_PORTR</name>
<gene>
    <name evidence="2" type="ORF">E2C01_063966</name>
</gene>
<dbReference type="AlphaFoldDB" id="A0A5B7HJL0"/>
<protein>
    <submittedName>
        <fullName evidence="2">Uncharacterized protein</fullName>
    </submittedName>
</protein>
<feature type="compositionally biased region" description="Basic and acidic residues" evidence="1">
    <location>
        <begin position="9"/>
        <end position="22"/>
    </location>
</feature>
<feature type="region of interest" description="Disordered" evidence="1">
    <location>
        <begin position="1"/>
        <end position="22"/>
    </location>
</feature>
<sequence length="66" mass="7708">MDDQECDEGNPKEGRSLEKIQQEDDLTYTSGLEIMLPYWSKMLNTAWSWASPMRQKSNPRAFFAYA</sequence>
<comment type="caution">
    <text evidence="2">The sequence shown here is derived from an EMBL/GenBank/DDBJ whole genome shotgun (WGS) entry which is preliminary data.</text>
</comment>
<evidence type="ECO:0000256" key="1">
    <source>
        <dbReference type="SAM" id="MobiDB-lite"/>
    </source>
</evidence>
<dbReference type="EMBL" id="VSRR010029903">
    <property type="protein sequence ID" value="MPC69735.1"/>
    <property type="molecule type" value="Genomic_DNA"/>
</dbReference>